<name>A0ABW2T943_9ACTN</name>
<keyword evidence="2" id="KW-1185">Reference proteome</keyword>
<reference evidence="2" key="1">
    <citation type="journal article" date="2019" name="Int. J. Syst. Evol. Microbiol.">
        <title>The Global Catalogue of Microorganisms (GCM) 10K type strain sequencing project: providing services to taxonomists for standard genome sequencing and annotation.</title>
        <authorList>
            <consortium name="The Broad Institute Genomics Platform"/>
            <consortium name="The Broad Institute Genome Sequencing Center for Infectious Disease"/>
            <person name="Wu L."/>
            <person name="Ma J."/>
        </authorList>
    </citation>
    <scope>NUCLEOTIDE SEQUENCE [LARGE SCALE GENOMIC DNA]</scope>
    <source>
        <strain evidence="2">JCM 10083</strain>
    </source>
</reference>
<dbReference type="EMBL" id="JBHTEE010000001">
    <property type="protein sequence ID" value="MFC7604520.1"/>
    <property type="molecule type" value="Genomic_DNA"/>
</dbReference>
<dbReference type="Proteomes" id="UP001596514">
    <property type="component" value="Unassembled WGS sequence"/>
</dbReference>
<accession>A0ABW2T943</accession>
<dbReference type="RefSeq" id="WP_343972340.1">
    <property type="nucleotide sequence ID" value="NZ_BAAAGK010000093.1"/>
</dbReference>
<organism evidence="1 2">
    <name type="scientific">Streptosporangium amethystogenes subsp. fukuiense</name>
    <dbReference type="NCBI Taxonomy" id="698418"/>
    <lineage>
        <taxon>Bacteria</taxon>
        <taxon>Bacillati</taxon>
        <taxon>Actinomycetota</taxon>
        <taxon>Actinomycetes</taxon>
        <taxon>Streptosporangiales</taxon>
        <taxon>Streptosporangiaceae</taxon>
        <taxon>Streptosporangium</taxon>
    </lineage>
</organism>
<evidence type="ECO:0000313" key="1">
    <source>
        <dbReference type="EMBL" id="MFC7604520.1"/>
    </source>
</evidence>
<sequence>MTGWTSTPCTQFASSPSVPLESTRTIEMGWLSFPRRADISPESSRV</sequence>
<evidence type="ECO:0000313" key="2">
    <source>
        <dbReference type="Proteomes" id="UP001596514"/>
    </source>
</evidence>
<proteinExistence type="predicted"/>
<comment type="caution">
    <text evidence="1">The sequence shown here is derived from an EMBL/GenBank/DDBJ whole genome shotgun (WGS) entry which is preliminary data.</text>
</comment>
<gene>
    <name evidence="1" type="ORF">ACFQVD_30865</name>
</gene>
<protein>
    <submittedName>
        <fullName evidence="1">Uncharacterized protein</fullName>
    </submittedName>
</protein>